<organism evidence="7 8">
    <name type="scientific">Notoacmeibacter marinus</name>
    <dbReference type="NCBI Taxonomy" id="1876515"/>
    <lineage>
        <taxon>Bacteria</taxon>
        <taxon>Pseudomonadati</taxon>
        <taxon>Pseudomonadota</taxon>
        <taxon>Alphaproteobacteria</taxon>
        <taxon>Hyphomicrobiales</taxon>
        <taxon>Notoacmeibacteraceae</taxon>
        <taxon>Notoacmeibacter</taxon>
    </lineage>
</organism>
<proteinExistence type="predicted"/>
<evidence type="ECO:0000256" key="1">
    <source>
        <dbReference type="ARBA" id="ARBA00004651"/>
    </source>
</evidence>
<dbReference type="GO" id="GO:0005886">
    <property type="term" value="C:plasma membrane"/>
    <property type="evidence" value="ECO:0007669"/>
    <property type="project" value="UniProtKB-SubCell"/>
</dbReference>
<gene>
    <name evidence="7" type="ORF">B7H23_01020</name>
</gene>
<dbReference type="EMBL" id="NBYO01000001">
    <property type="protein sequence ID" value="OXT01588.1"/>
    <property type="molecule type" value="Genomic_DNA"/>
</dbReference>
<dbReference type="RefSeq" id="WP_240534926.1">
    <property type="nucleotide sequence ID" value="NZ_NBYO01000001.1"/>
</dbReference>
<reference evidence="8" key="1">
    <citation type="journal article" date="2017" name="Int. J. Syst. Evol. Microbiol.">
        <title>Notoacmeibacter marinus gen. nov., sp. nov., isolated from the gut of a limpet and proposal of Notoacmeibacteraceae fam. nov. in the order Rhizobiales of the class Alphaproteobacteria.</title>
        <authorList>
            <person name="Huang Z."/>
            <person name="Guo F."/>
            <person name="Lai Q."/>
        </authorList>
    </citation>
    <scope>NUCLEOTIDE SEQUENCE [LARGE SCALE GENOMIC DNA]</scope>
    <source>
        <strain evidence="8">XMTR2A4</strain>
    </source>
</reference>
<dbReference type="PANTHER" id="PTHR30250">
    <property type="entry name" value="PST FAMILY PREDICTED COLANIC ACID TRANSPORTER"/>
    <property type="match status" value="1"/>
</dbReference>
<dbReference type="AlphaFoldDB" id="A0A231V064"/>
<accession>A0A231V064</accession>
<sequence length="438" mass="47164">MSESPLHSGTIRRHPLWLRRLASRLPEGALRLTGGYLAATSGSLGRLVFSLAYFVLLANTLTIAEFGVFATASAAGVMLSRIVGFGMSSPLYRAATVRPRLIGLYAGGLLVAGALSLPVLAMATYATWLLIFARDVPFGPFALIIAAEALLWRSTEIVIIVNNGLERFGRGAVLTILGTALRALAALGMTFLAVPDLAAWSWLYLLANGVALAVGLAFYWPRQRLRWHPGAWWRRTSDAIPACGAEILFYLQSELDKLLVLFLGGAQLAGLYAVVMRLVDLTALPVRTFIMLLIQKLMGSTQAIASRLRRLGLEAAIATASTLGIVALAFILWLRPTLLGDNVAEAAPLVLLVLAVPALRNLIEYHAELLYGRGQSGRRVINLALIGMAKAALLGALLIRFEEAGSIMIWLNAVFAALYALSLVLTYRALSKGKGRSF</sequence>
<comment type="subcellular location">
    <subcellularLocation>
        <location evidence="1">Cell membrane</location>
        <topology evidence="1">Multi-pass membrane protein</topology>
    </subcellularLocation>
</comment>
<keyword evidence="5 6" id="KW-0472">Membrane</keyword>
<evidence type="ECO:0000256" key="3">
    <source>
        <dbReference type="ARBA" id="ARBA00022692"/>
    </source>
</evidence>
<feature type="transmembrane region" description="Helical" evidence="6">
    <location>
        <begin position="311"/>
        <end position="334"/>
    </location>
</feature>
<evidence type="ECO:0000256" key="6">
    <source>
        <dbReference type="SAM" id="Phobius"/>
    </source>
</evidence>
<feature type="transmembrane region" description="Helical" evidence="6">
    <location>
        <begin position="101"/>
        <end position="126"/>
    </location>
</feature>
<evidence type="ECO:0000313" key="8">
    <source>
        <dbReference type="Proteomes" id="UP000215405"/>
    </source>
</evidence>
<feature type="transmembrane region" description="Helical" evidence="6">
    <location>
        <begin position="200"/>
        <end position="220"/>
    </location>
</feature>
<comment type="caution">
    <text evidence="7">The sequence shown here is derived from an EMBL/GenBank/DDBJ whole genome shotgun (WGS) entry which is preliminary data.</text>
</comment>
<keyword evidence="2" id="KW-1003">Cell membrane</keyword>
<evidence type="ECO:0000256" key="2">
    <source>
        <dbReference type="ARBA" id="ARBA00022475"/>
    </source>
</evidence>
<keyword evidence="8" id="KW-1185">Reference proteome</keyword>
<keyword evidence="4 6" id="KW-1133">Transmembrane helix</keyword>
<feature type="transmembrane region" description="Helical" evidence="6">
    <location>
        <begin position="173"/>
        <end position="194"/>
    </location>
</feature>
<dbReference type="Proteomes" id="UP000215405">
    <property type="component" value="Unassembled WGS sequence"/>
</dbReference>
<keyword evidence="3 6" id="KW-0812">Transmembrane</keyword>
<feature type="transmembrane region" description="Helical" evidence="6">
    <location>
        <begin position="51"/>
        <end position="80"/>
    </location>
</feature>
<dbReference type="InterPro" id="IPR050833">
    <property type="entry name" value="Poly_Biosynth_Transport"/>
</dbReference>
<evidence type="ECO:0000256" key="5">
    <source>
        <dbReference type="ARBA" id="ARBA00023136"/>
    </source>
</evidence>
<evidence type="ECO:0000313" key="7">
    <source>
        <dbReference type="EMBL" id="OXT01588.1"/>
    </source>
</evidence>
<dbReference type="PANTHER" id="PTHR30250:SF11">
    <property type="entry name" value="O-ANTIGEN TRANSPORTER-RELATED"/>
    <property type="match status" value="1"/>
</dbReference>
<feature type="transmembrane region" description="Helical" evidence="6">
    <location>
        <begin position="407"/>
        <end position="430"/>
    </location>
</feature>
<feature type="transmembrane region" description="Helical" evidence="6">
    <location>
        <begin position="346"/>
        <end position="363"/>
    </location>
</feature>
<protein>
    <submittedName>
        <fullName evidence="7">Transporter</fullName>
    </submittedName>
</protein>
<feature type="transmembrane region" description="Helical" evidence="6">
    <location>
        <begin position="383"/>
        <end position="401"/>
    </location>
</feature>
<feature type="transmembrane region" description="Helical" evidence="6">
    <location>
        <begin position="138"/>
        <end position="161"/>
    </location>
</feature>
<evidence type="ECO:0000256" key="4">
    <source>
        <dbReference type="ARBA" id="ARBA00022989"/>
    </source>
</evidence>
<name>A0A231V064_9HYPH</name>